<proteinExistence type="predicted"/>
<organism evidence="2 3">
    <name type="scientific">Boletus reticuloceps</name>
    <dbReference type="NCBI Taxonomy" id="495285"/>
    <lineage>
        <taxon>Eukaryota</taxon>
        <taxon>Fungi</taxon>
        <taxon>Dikarya</taxon>
        <taxon>Basidiomycota</taxon>
        <taxon>Agaricomycotina</taxon>
        <taxon>Agaricomycetes</taxon>
        <taxon>Agaricomycetidae</taxon>
        <taxon>Boletales</taxon>
        <taxon>Boletineae</taxon>
        <taxon>Boletaceae</taxon>
        <taxon>Boletoideae</taxon>
        <taxon>Boletus</taxon>
    </lineage>
</organism>
<dbReference type="AlphaFoldDB" id="A0A8I3ADR3"/>
<dbReference type="EMBL" id="JAGFBS010000004">
    <property type="protein sequence ID" value="KAG6379683.1"/>
    <property type="molecule type" value="Genomic_DNA"/>
</dbReference>
<gene>
    <name evidence="2" type="ORF">JVT61DRAFT_10205</name>
</gene>
<evidence type="ECO:0000313" key="2">
    <source>
        <dbReference type="EMBL" id="KAG6379683.1"/>
    </source>
</evidence>
<reference evidence="2" key="1">
    <citation type="submission" date="2021-03" db="EMBL/GenBank/DDBJ databases">
        <title>Evolutionary innovations through gain and loss of genes in the ectomycorrhizal Boletales.</title>
        <authorList>
            <person name="Wu G."/>
            <person name="Miyauchi S."/>
            <person name="Morin E."/>
            <person name="Yang Z.-L."/>
            <person name="Xu J."/>
            <person name="Martin F.M."/>
        </authorList>
    </citation>
    <scope>NUCLEOTIDE SEQUENCE</scope>
    <source>
        <strain evidence="2">BR01</strain>
    </source>
</reference>
<feature type="region of interest" description="Disordered" evidence="1">
    <location>
        <begin position="1"/>
        <end position="28"/>
    </location>
</feature>
<evidence type="ECO:0000256" key="1">
    <source>
        <dbReference type="SAM" id="MobiDB-lite"/>
    </source>
</evidence>
<comment type="caution">
    <text evidence="2">The sequence shown here is derived from an EMBL/GenBank/DDBJ whole genome shotgun (WGS) entry which is preliminary data.</text>
</comment>
<evidence type="ECO:0000313" key="3">
    <source>
        <dbReference type="Proteomes" id="UP000683000"/>
    </source>
</evidence>
<sequence length="149" mass="16968">MKNIAGRVGSQRRGNNLTHTYREHQRDIPPQQLAENAESAISQSPLPDSLVHAKVIAFELQCPACVRIWRSAAPCILNDCYLLTVDLCSLDAEEGHYLLANVPALQPYFATKCQRPPLRRILIARRYVMLFNILIEPFVTRSSRFRHGK</sequence>
<dbReference type="Proteomes" id="UP000683000">
    <property type="component" value="Unassembled WGS sequence"/>
</dbReference>
<accession>A0A8I3ADR3</accession>
<dbReference type="OrthoDB" id="3182339at2759"/>
<keyword evidence="3" id="KW-1185">Reference proteome</keyword>
<name>A0A8I3ADR3_9AGAM</name>
<protein>
    <submittedName>
        <fullName evidence="2">Uncharacterized protein</fullName>
    </submittedName>
</protein>